<evidence type="ECO:0000313" key="2">
    <source>
        <dbReference type="EMBL" id="KAF4983841.1"/>
    </source>
</evidence>
<accession>A0A8H4UUD9</accession>
<proteinExistence type="predicted"/>
<sequence>MELDQQLAANRTGKDVDEAIKLPDLEMYHSHDLEYDDQDYALKGGFRPLAPLDDRETLYRVLSCRLNGRCKGLLERKRSLMVFLHRTVDDFLRTMDMSDYLKEKATSRFSPSLSSVKAWVAWIKDAEFLSVSFKSVYPPRATTSRIQLLQTCFRFARNSDQENGTQSQLTSLFLDDLESSLRARIPDQNAHIALAIVKIQGGSQQLPDNVGQEPDQDTTRGIYRELVLETQISGHLRRKLQLPGYFDTDCSNYELEVNPNQVDSA</sequence>
<reference evidence="2" key="2">
    <citation type="submission" date="2020-05" db="EMBL/GenBank/DDBJ databases">
        <authorList>
            <person name="Kim H.-S."/>
            <person name="Proctor R.H."/>
            <person name="Brown D.W."/>
        </authorList>
    </citation>
    <scope>NUCLEOTIDE SEQUENCE</scope>
    <source>
        <strain evidence="2">NRRL 22465</strain>
    </source>
</reference>
<dbReference type="AlphaFoldDB" id="A0A8H4UUD9"/>
<gene>
    <name evidence="2" type="ORF">FZEAL_847</name>
</gene>
<dbReference type="OrthoDB" id="443402at2759"/>
<dbReference type="Proteomes" id="UP000635477">
    <property type="component" value="Unassembled WGS sequence"/>
</dbReference>
<dbReference type="EMBL" id="JABEYC010000046">
    <property type="protein sequence ID" value="KAF4983841.1"/>
    <property type="molecule type" value="Genomic_DNA"/>
</dbReference>
<dbReference type="InterPro" id="IPR056693">
    <property type="entry name" value="DUF7791"/>
</dbReference>
<evidence type="ECO:0000259" key="1">
    <source>
        <dbReference type="Pfam" id="PF25053"/>
    </source>
</evidence>
<name>A0A8H4UUD9_9HYPO</name>
<reference evidence="2" key="1">
    <citation type="journal article" date="2020" name="BMC Genomics">
        <title>Correction to: Identification and distribution of gene clusters required for synthesis of sphingolipid metabolism inhibitors in diverse species of the filamentous fungus Fusarium.</title>
        <authorList>
            <person name="Kim H.S."/>
            <person name="Lohmar J.M."/>
            <person name="Busman M."/>
            <person name="Brown D.W."/>
            <person name="Naumann T.A."/>
            <person name="Divon H.H."/>
            <person name="Lysoe E."/>
            <person name="Uhlig S."/>
            <person name="Proctor R.H."/>
        </authorList>
    </citation>
    <scope>NUCLEOTIDE SEQUENCE</scope>
    <source>
        <strain evidence="2">NRRL 22465</strain>
    </source>
</reference>
<organism evidence="2 3">
    <name type="scientific">Fusarium zealandicum</name>
    <dbReference type="NCBI Taxonomy" id="1053134"/>
    <lineage>
        <taxon>Eukaryota</taxon>
        <taxon>Fungi</taxon>
        <taxon>Dikarya</taxon>
        <taxon>Ascomycota</taxon>
        <taxon>Pezizomycotina</taxon>
        <taxon>Sordariomycetes</taxon>
        <taxon>Hypocreomycetidae</taxon>
        <taxon>Hypocreales</taxon>
        <taxon>Nectriaceae</taxon>
        <taxon>Fusarium</taxon>
        <taxon>Fusarium staphyleae species complex</taxon>
    </lineage>
</organism>
<dbReference type="Pfam" id="PF25053">
    <property type="entry name" value="DUF7791"/>
    <property type="match status" value="1"/>
</dbReference>
<comment type="caution">
    <text evidence="2">The sequence shown here is derived from an EMBL/GenBank/DDBJ whole genome shotgun (WGS) entry which is preliminary data.</text>
</comment>
<protein>
    <recommendedName>
        <fullName evidence="1">DUF7791 domain-containing protein</fullName>
    </recommendedName>
</protein>
<keyword evidence="3" id="KW-1185">Reference proteome</keyword>
<evidence type="ECO:0000313" key="3">
    <source>
        <dbReference type="Proteomes" id="UP000635477"/>
    </source>
</evidence>
<feature type="domain" description="DUF7791" evidence="1">
    <location>
        <begin position="21"/>
        <end position="125"/>
    </location>
</feature>